<dbReference type="EMBL" id="CP051217">
    <property type="protein sequence ID" value="QJB70769.1"/>
    <property type="molecule type" value="Genomic_DNA"/>
</dbReference>
<name>A0A6H2DQ33_9SPHN</name>
<evidence type="ECO:0000313" key="1">
    <source>
        <dbReference type="EMBL" id="QJB70769.1"/>
    </source>
</evidence>
<accession>A0A6H2DQ33</accession>
<dbReference type="Gene3D" id="3.90.180.10">
    <property type="entry name" value="Medium-chain alcohol dehydrogenases, catalytic domain"/>
    <property type="match status" value="1"/>
</dbReference>
<dbReference type="Pfam" id="PF11017">
    <property type="entry name" value="DUF2855"/>
    <property type="match status" value="1"/>
</dbReference>
<dbReference type="Proteomes" id="UP000501600">
    <property type="component" value="Chromosome"/>
</dbReference>
<gene>
    <name evidence="1" type="ORF">HF685_08930</name>
</gene>
<protein>
    <submittedName>
        <fullName evidence="1">DUF2855 family protein</fullName>
    </submittedName>
</protein>
<keyword evidence="2" id="KW-1185">Reference proteome</keyword>
<organism evidence="1 2">
    <name type="scientific">Parasphingorhabdus halotolerans</name>
    <dbReference type="NCBI Taxonomy" id="2725558"/>
    <lineage>
        <taxon>Bacteria</taxon>
        <taxon>Pseudomonadati</taxon>
        <taxon>Pseudomonadota</taxon>
        <taxon>Alphaproteobacteria</taxon>
        <taxon>Sphingomonadales</taxon>
        <taxon>Sphingomonadaceae</taxon>
        <taxon>Parasphingorhabdus</taxon>
    </lineage>
</organism>
<sequence length="355" mass="38061">MQSLWVNKTNLSKAEWHETALPELGDGQVLLEIEKYALTANNITYAVVGDGFGYWNFFPTGDDAHGIVPVWGFAKVVQSRCADISEGERVYGYLPMASHLVVTPGGLSSGSFVDGAEHRAGLALVYNQYHRLGTDAGKHEEERALFQPLFTTSFLIEDMMRQADWFGADALVLTSASSKTALGLALVAKNLSPGIKRIGLTSPGNIAFVEQTGLYDQVLAYDDLGQAESGQPTVSVDFAGNSKLLSAIHSHWGDNLKYSCLVGVTHIDERSGAGDLEGPKPIMFFAPTAAQTLIEQVGPDQFRASVDKEFAAFIGAMKDHLGVEHHSGTGAIASSYLEMLGGKVAPSRGMICAFA</sequence>
<dbReference type="InterPro" id="IPR011032">
    <property type="entry name" value="GroES-like_sf"/>
</dbReference>
<reference evidence="1 2" key="1">
    <citation type="submission" date="2020-04" db="EMBL/GenBank/DDBJ databases">
        <title>Genome sequence for Sphingorhabdus sp. strain M1.</title>
        <authorList>
            <person name="Park S.-J."/>
        </authorList>
    </citation>
    <scope>NUCLEOTIDE SEQUENCE [LARGE SCALE GENOMIC DNA]</scope>
    <source>
        <strain evidence="1 2">JK6</strain>
    </source>
</reference>
<dbReference type="InterPro" id="IPR021276">
    <property type="entry name" value="DUF2855"/>
</dbReference>
<dbReference type="KEGG" id="phao:HF685_08930"/>
<proteinExistence type="predicted"/>
<dbReference type="SUPFAM" id="SSF50129">
    <property type="entry name" value="GroES-like"/>
    <property type="match status" value="1"/>
</dbReference>
<dbReference type="AlphaFoldDB" id="A0A6H2DQ33"/>
<evidence type="ECO:0000313" key="2">
    <source>
        <dbReference type="Proteomes" id="UP000501600"/>
    </source>
</evidence>